<keyword evidence="2 8" id="KW-0812">Transmembrane</keyword>
<dbReference type="InterPro" id="IPR003439">
    <property type="entry name" value="ABC_transporter-like_ATP-bd"/>
</dbReference>
<organism evidence="11 12">
    <name type="scientific">Sporosarcina koreensis</name>
    <dbReference type="NCBI Taxonomy" id="334735"/>
    <lineage>
        <taxon>Bacteria</taxon>
        <taxon>Bacillati</taxon>
        <taxon>Bacillota</taxon>
        <taxon>Bacilli</taxon>
        <taxon>Bacillales</taxon>
        <taxon>Caryophanaceae</taxon>
        <taxon>Sporosarcina</taxon>
    </lineage>
</organism>
<dbReference type="Proteomes" id="UP001596071">
    <property type="component" value="Unassembled WGS sequence"/>
</dbReference>
<feature type="transmembrane region" description="Helical" evidence="8">
    <location>
        <begin position="46"/>
        <end position="67"/>
    </location>
</feature>
<keyword evidence="3" id="KW-0547">Nucleotide-binding</keyword>
<dbReference type="InterPro" id="IPR003593">
    <property type="entry name" value="AAA+_ATPase"/>
</dbReference>
<evidence type="ECO:0000256" key="6">
    <source>
        <dbReference type="ARBA" id="ARBA00023136"/>
    </source>
</evidence>
<protein>
    <submittedName>
        <fullName evidence="11">ABC transporter ATP-binding protein</fullName>
    </submittedName>
</protein>
<dbReference type="SMART" id="SM00382">
    <property type="entry name" value="AAA"/>
    <property type="match status" value="1"/>
</dbReference>
<evidence type="ECO:0000259" key="9">
    <source>
        <dbReference type="PROSITE" id="PS50893"/>
    </source>
</evidence>
<proteinExistence type="predicted"/>
<keyword evidence="6 8" id="KW-0472">Membrane</keyword>
<evidence type="ECO:0000259" key="10">
    <source>
        <dbReference type="PROSITE" id="PS50929"/>
    </source>
</evidence>
<evidence type="ECO:0000256" key="3">
    <source>
        <dbReference type="ARBA" id="ARBA00022741"/>
    </source>
</evidence>
<dbReference type="PROSITE" id="PS00211">
    <property type="entry name" value="ABC_TRANSPORTER_1"/>
    <property type="match status" value="1"/>
</dbReference>
<dbReference type="PANTHER" id="PTHR43394:SF1">
    <property type="entry name" value="ATP-BINDING CASSETTE SUB-FAMILY B MEMBER 10, MITOCHONDRIAL"/>
    <property type="match status" value="1"/>
</dbReference>
<accession>A0ABW0TTZ4</accession>
<gene>
    <name evidence="11" type="ORF">ACFPTP_04650</name>
</gene>
<evidence type="ECO:0000313" key="12">
    <source>
        <dbReference type="Proteomes" id="UP001596071"/>
    </source>
</evidence>
<sequence>MSEKRDRKNAQPGFGMRGGPHMMMMKGSKAKDFKGTMKQLVGYLGAYKWTIIIVWILAILSTVFTILSPKILGKATDELFSGVMSQIAGTGSINFGTIGEILLLLVGLYLISALFSYLQGFVMAGVSMKVTKRLRTDINEKIHKLPFNYFDKTTHGEVLSRITNDVDTISQTLNQSLTQIITSITSLIGITIMMLTISWQMTLAAICILPLTMISIVGIIKKSQVHFKNQQKYLGHVNGHVEEMFSSHEIVKAFNGEKDSEKTFDEYNETLYKSAWKANFLSGLMMPIAMFIGNIIYVVICILGGYLTVTGKMTVGGIQAFIQYVRSFTQPVSQIANISNVLQQTAAAAERVFEFLAEDEEKPEQENALTVSKNGVVNERAVTIEGNVEFDHVSFGYEPEKPVIRNFTATIKPGQKVAIVGPTGAGKSTIMKLLMRFYDIETGSIKIDGHNIQSFNRNELRSLFGIVLQDTWLFNGTIADNIRYGKLDATDDEVREAAIAAQVDHFVRTLPDGYEMVLNEEADNISQGQKQLLTIARAILADPKILILDEATSKIDTRTEVLIQKAMDNLMKDRTSFVIAHRLSTIRNADLIVVMDEGDIVEQGTHGELLAQDGFYANLYKSQFDTAS</sequence>
<dbReference type="InterPro" id="IPR017871">
    <property type="entry name" value="ABC_transporter-like_CS"/>
</dbReference>
<feature type="transmembrane region" description="Helical" evidence="8">
    <location>
        <begin position="280"/>
        <end position="307"/>
    </location>
</feature>
<dbReference type="InterPro" id="IPR011527">
    <property type="entry name" value="ABC1_TM_dom"/>
</dbReference>
<name>A0ABW0TTZ4_9BACL</name>
<dbReference type="PROSITE" id="PS50893">
    <property type="entry name" value="ABC_TRANSPORTER_2"/>
    <property type="match status" value="1"/>
</dbReference>
<comment type="caution">
    <text evidence="11">The sequence shown here is derived from an EMBL/GenBank/DDBJ whole genome shotgun (WGS) entry which is preliminary data.</text>
</comment>
<evidence type="ECO:0000256" key="2">
    <source>
        <dbReference type="ARBA" id="ARBA00022692"/>
    </source>
</evidence>
<dbReference type="InterPro" id="IPR036640">
    <property type="entry name" value="ABC1_TM_sf"/>
</dbReference>
<dbReference type="SUPFAM" id="SSF90123">
    <property type="entry name" value="ABC transporter transmembrane region"/>
    <property type="match status" value="1"/>
</dbReference>
<feature type="transmembrane region" description="Helical" evidence="8">
    <location>
        <begin position="203"/>
        <end position="220"/>
    </location>
</feature>
<evidence type="ECO:0000313" key="11">
    <source>
        <dbReference type="EMBL" id="MFC5602501.1"/>
    </source>
</evidence>
<keyword evidence="12" id="KW-1185">Reference proteome</keyword>
<dbReference type="CDD" id="cd18547">
    <property type="entry name" value="ABC_6TM_Tm288_like"/>
    <property type="match status" value="1"/>
</dbReference>
<feature type="domain" description="ABC transporter" evidence="9">
    <location>
        <begin position="388"/>
        <end position="622"/>
    </location>
</feature>
<keyword evidence="5 8" id="KW-1133">Transmembrane helix</keyword>
<dbReference type="RefSeq" id="WP_381442603.1">
    <property type="nucleotide sequence ID" value="NZ_JBHSNP010000009.1"/>
</dbReference>
<dbReference type="Gene3D" id="1.20.1560.10">
    <property type="entry name" value="ABC transporter type 1, transmembrane domain"/>
    <property type="match status" value="1"/>
</dbReference>
<dbReference type="PANTHER" id="PTHR43394">
    <property type="entry name" value="ATP-DEPENDENT PERMEASE MDL1, MITOCHONDRIAL"/>
    <property type="match status" value="1"/>
</dbReference>
<dbReference type="InterPro" id="IPR027417">
    <property type="entry name" value="P-loop_NTPase"/>
</dbReference>
<dbReference type="Gene3D" id="3.40.50.300">
    <property type="entry name" value="P-loop containing nucleotide triphosphate hydrolases"/>
    <property type="match status" value="1"/>
</dbReference>
<evidence type="ECO:0000256" key="4">
    <source>
        <dbReference type="ARBA" id="ARBA00022840"/>
    </source>
</evidence>
<dbReference type="CDD" id="cd03254">
    <property type="entry name" value="ABCC_Glucan_exporter_like"/>
    <property type="match status" value="1"/>
</dbReference>
<comment type="subcellular location">
    <subcellularLocation>
        <location evidence="1">Cell membrane</location>
        <topology evidence="1">Multi-pass membrane protein</topology>
    </subcellularLocation>
</comment>
<feature type="transmembrane region" description="Helical" evidence="8">
    <location>
        <begin position="101"/>
        <end position="126"/>
    </location>
</feature>
<dbReference type="GO" id="GO:0005524">
    <property type="term" value="F:ATP binding"/>
    <property type="evidence" value="ECO:0007669"/>
    <property type="project" value="UniProtKB-KW"/>
</dbReference>
<feature type="domain" description="ABC transmembrane type-1" evidence="10">
    <location>
        <begin position="56"/>
        <end position="344"/>
    </location>
</feature>
<feature type="region of interest" description="Disordered" evidence="7">
    <location>
        <begin position="1"/>
        <end position="21"/>
    </location>
</feature>
<keyword evidence="4 11" id="KW-0067">ATP-binding</keyword>
<evidence type="ECO:0000256" key="1">
    <source>
        <dbReference type="ARBA" id="ARBA00004651"/>
    </source>
</evidence>
<dbReference type="Pfam" id="PF00005">
    <property type="entry name" value="ABC_tran"/>
    <property type="match status" value="1"/>
</dbReference>
<reference evidence="12" key="1">
    <citation type="journal article" date="2019" name="Int. J. Syst. Evol. Microbiol.">
        <title>The Global Catalogue of Microorganisms (GCM) 10K type strain sequencing project: providing services to taxonomists for standard genome sequencing and annotation.</title>
        <authorList>
            <consortium name="The Broad Institute Genomics Platform"/>
            <consortium name="The Broad Institute Genome Sequencing Center for Infectious Disease"/>
            <person name="Wu L."/>
            <person name="Ma J."/>
        </authorList>
    </citation>
    <scope>NUCLEOTIDE SEQUENCE [LARGE SCALE GENOMIC DNA]</scope>
    <source>
        <strain evidence="12">KACC 11299</strain>
    </source>
</reference>
<evidence type="ECO:0000256" key="8">
    <source>
        <dbReference type="SAM" id="Phobius"/>
    </source>
</evidence>
<evidence type="ECO:0000256" key="5">
    <source>
        <dbReference type="ARBA" id="ARBA00022989"/>
    </source>
</evidence>
<dbReference type="Pfam" id="PF00664">
    <property type="entry name" value="ABC_membrane"/>
    <property type="match status" value="1"/>
</dbReference>
<evidence type="ECO:0000256" key="7">
    <source>
        <dbReference type="SAM" id="MobiDB-lite"/>
    </source>
</evidence>
<dbReference type="SUPFAM" id="SSF52540">
    <property type="entry name" value="P-loop containing nucleoside triphosphate hydrolases"/>
    <property type="match status" value="1"/>
</dbReference>
<dbReference type="InterPro" id="IPR039421">
    <property type="entry name" value="Type_1_exporter"/>
</dbReference>
<feature type="transmembrane region" description="Helical" evidence="8">
    <location>
        <begin position="177"/>
        <end position="197"/>
    </location>
</feature>
<dbReference type="EMBL" id="JBHSNP010000009">
    <property type="protein sequence ID" value="MFC5602501.1"/>
    <property type="molecule type" value="Genomic_DNA"/>
</dbReference>
<dbReference type="PROSITE" id="PS50929">
    <property type="entry name" value="ABC_TM1F"/>
    <property type="match status" value="1"/>
</dbReference>